<reference evidence="2" key="1">
    <citation type="submission" date="2023-02" db="EMBL/GenBank/DDBJ databases">
        <title>Genome of toxic invasive species Heracleum sosnowskyi carries increased number of genes despite the absence of recent whole-genome duplications.</title>
        <authorList>
            <person name="Schelkunov M."/>
            <person name="Shtratnikova V."/>
            <person name="Makarenko M."/>
            <person name="Klepikova A."/>
            <person name="Omelchenko D."/>
            <person name="Novikova G."/>
            <person name="Obukhova E."/>
            <person name="Bogdanov V."/>
            <person name="Penin A."/>
            <person name="Logacheva M."/>
        </authorList>
    </citation>
    <scope>NUCLEOTIDE SEQUENCE</scope>
    <source>
        <strain evidence="2">Hsosn_3</strain>
        <tissue evidence="2">Leaf</tissue>
    </source>
</reference>
<name>A0AAD8IBR0_9APIA</name>
<dbReference type="AlphaFoldDB" id="A0AAD8IBR0"/>
<protein>
    <submittedName>
        <fullName evidence="2">Uncharacterized protein</fullName>
    </submittedName>
</protein>
<organism evidence="2 3">
    <name type="scientific">Heracleum sosnowskyi</name>
    <dbReference type="NCBI Taxonomy" id="360622"/>
    <lineage>
        <taxon>Eukaryota</taxon>
        <taxon>Viridiplantae</taxon>
        <taxon>Streptophyta</taxon>
        <taxon>Embryophyta</taxon>
        <taxon>Tracheophyta</taxon>
        <taxon>Spermatophyta</taxon>
        <taxon>Magnoliopsida</taxon>
        <taxon>eudicotyledons</taxon>
        <taxon>Gunneridae</taxon>
        <taxon>Pentapetalae</taxon>
        <taxon>asterids</taxon>
        <taxon>campanulids</taxon>
        <taxon>Apiales</taxon>
        <taxon>Apiaceae</taxon>
        <taxon>Apioideae</taxon>
        <taxon>apioid superclade</taxon>
        <taxon>Tordylieae</taxon>
        <taxon>Tordyliinae</taxon>
        <taxon>Heracleum</taxon>
    </lineage>
</organism>
<dbReference type="InterPro" id="IPR011333">
    <property type="entry name" value="SKP1/BTB/POZ_sf"/>
</dbReference>
<sequence length="235" mass="26974">MSFREELLFEFDPFLFEVVAPGKCCLDCTCSGHRYNCIRFGCSPPRKFFDPFLFEVVAPGKCCLDCTCSGHRYNCIRFGCSPPRKFELFDYIAAELGPVLIGCTISFPVLQNSIISVMPMRWLKVSPLMMRIWWKHIHYGYGKRKTVKGHLYSAACSHMTLKRKNSDEYDVSDLKEACHDSLLKDIDAKNVLGQLYNAFLYQLPKLKSGCMQYLVKFGKIYDLGDDLNTFLQSAK</sequence>
<evidence type="ECO:0000256" key="1">
    <source>
        <dbReference type="ARBA" id="ARBA00004906"/>
    </source>
</evidence>
<accession>A0AAD8IBR0</accession>
<dbReference type="Proteomes" id="UP001237642">
    <property type="component" value="Unassembled WGS sequence"/>
</dbReference>
<dbReference type="EMBL" id="JAUIZM010000005">
    <property type="protein sequence ID" value="KAK1382882.1"/>
    <property type="molecule type" value="Genomic_DNA"/>
</dbReference>
<comment type="pathway">
    <text evidence="1">Protein modification; protein ubiquitination.</text>
</comment>
<evidence type="ECO:0000313" key="2">
    <source>
        <dbReference type="EMBL" id="KAK1382882.1"/>
    </source>
</evidence>
<dbReference type="PANTHER" id="PTHR46672:SF4">
    <property type="entry name" value="OS08G0495500 PROTEIN"/>
    <property type="match status" value="1"/>
</dbReference>
<dbReference type="Gene3D" id="3.30.710.10">
    <property type="entry name" value="Potassium Channel Kv1.1, Chain A"/>
    <property type="match status" value="1"/>
</dbReference>
<dbReference type="InterPro" id="IPR044714">
    <property type="entry name" value="AtSIBP1-like"/>
</dbReference>
<gene>
    <name evidence="2" type="ORF">POM88_020617</name>
</gene>
<proteinExistence type="predicted"/>
<keyword evidence="3" id="KW-1185">Reference proteome</keyword>
<evidence type="ECO:0000313" key="3">
    <source>
        <dbReference type="Proteomes" id="UP001237642"/>
    </source>
</evidence>
<comment type="caution">
    <text evidence="2">The sequence shown here is derived from an EMBL/GenBank/DDBJ whole genome shotgun (WGS) entry which is preliminary data.</text>
</comment>
<dbReference type="PANTHER" id="PTHR46672">
    <property type="entry name" value="OS08G0495500 PROTEIN-RELATED"/>
    <property type="match status" value="1"/>
</dbReference>
<reference evidence="2" key="2">
    <citation type="submission" date="2023-05" db="EMBL/GenBank/DDBJ databases">
        <authorList>
            <person name="Schelkunov M.I."/>
        </authorList>
    </citation>
    <scope>NUCLEOTIDE SEQUENCE</scope>
    <source>
        <strain evidence="2">Hsosn_3</strain>
        <tissue evidence="2">Leaf</tissue>
    </source>
</reference>